<feature type="domain" description="Rhamnogalacturonase A/B/Epimerase-like pectate lyase" evidence="3">
    <location>
        <begin position="411"/>
        <end position="477"/>
    </location>
</feature>
<dbReference type="InterPro" id="IPR012334">
    <property type="entry name" value="Pectin_lyas_fold"/>
</dbReference>
<proteinExistence type="predicted"/>
<dbReference type="InterPro" id="IPR039279">
    <property type="entry name" value="QRT3-like"/>
</dbReference>
<comment type="caution">
    <text evidence="4">The sequence shown here is derived from an EMBL/GenBank/DDBJ whole genome shotgun (WGS) entry which is preliminary data.</text>
</comment>
<dbReference type="FunFam" id="2.160.20.10:FF:000049">
    <property type="entry name" value="Putative exo-beta-1,3-glucanase"/>
    <property type="match status" value="1"/>
</dbReference>
<feature type="chain" id="PRO_5040251191" description="Rhamnogalacturonase A/B/Epimerase-like pectate lyase domain-containing protein" evidence="2">
    <location>
        <begin position="16"/>
        <end position="803"/>
    </location>
</feature>
<evidence type="ECO:0000259" key="3">
    <source>
        <dbReference type="Pfam" id="PF12708"/>
    </source>
</evidence>
<feature type="signal peptide" evidence="2">
    <location>
        <begin position="1"/>
        <end position="15"/>
    </location>
</feature>
<keyword evidence="5" id="KW-1185">Reference proteome</keyword>
<protein>
    <recommendedName>
        <fullName evidence="3">Rhamnogalacturonase A/B/Epimerase-like pectate lyase domain-containing protein</fullName>
    </recommendedName>
</protein>
<evidence type="ECO:0000256" key="2">
    <source>
        <dbReference type="SAM" id="SignalP"/>
    </source>
</evidence>
<feature type="domain" description="Rhamnogalacturonase A/B/Epimerase-like pectate lyase" evidence="3">
    <location>
        <begin position="53"/>
        <end position="289"/>
    </location>
</feature>
<dbReference type="Pfam" id="PF12708">
    <property type="entry name" value="Pect-lyase_RHGA_epim"/>
    <property type="match status" value="2"/>
</dbReference>
<dbReference type="Gene3D" id="2.160.20.10">
    <property type="entry name" value="Single-stranded right-handed beta-helix, Pectin lyase-like"/>
    <property type="match status" value="2"/>
</dbReference>
<gene>
    <name evidence="4" type="ORF">GP486_004536</name>
</gene>
<feature type="region of interest" description="Disordered" evidence="1">
    <location>
        <begin position="365"/>
        <end position="385"/>
    </location>
</feature>
<evidence type="ECO:0000256" key="1">
    <source>
        <dbReference type="SAM" id="MobiDB-lite"/>
    </source>
</evidence>
<dbReference type="SUPFAM" id="SSF51126">
    <property type="entry name" value="Pectin lyase-like"/>
    <property type="match status" value="2"/>
</dbReference>
<dbReference type="PANTHER" id="PTHR33928">
    <property type="entry name" value="POLYGALACTURONASE QRT3"/>
    <property type="match status" value="1"/>
</dbReference>
<dbReference type="InterPro" id="IPR011050">
    <property type="entry name" value="Pectin_lyase_fold/virulence"/>
</dbReference>
<dbReference type="GO" id="GO:0004650">
    <property type="term" value="F:polygalacturonase activity"/>
    <property type="evidence" value="ECO:0007669"/>
    <property type="project" value="InterPro"/>
</dbReference>
<dbReference type="CDD" id="cd23668">
    <property type="entry name" value="GH55_beta13glucanase-like"/>
    <property type="match status" value="1"/>
</dbReference>
<evidence type="ECO:0000313" key="4">
    <source>
        <dbReference type="EMBL" id="KAH0558824.1"/>
    </source>
</evidence>
<dbReference type="PANTHER" id="PTHR33928:SF2">
    <property type="entry name" value="PECTATE LYASE SUPERFAMILY PROTEIN DOMAIN-CONTAINING PROTEIN-RELATED"/>
    <property type="match status" value="1"/>
</dbReference>
<evidence type="ECO:0000313" key="5">
    <source>
        <dbReference type="Proteomes" id="UP000750711"/>
    </source>
</evidence>
<dbReference type="Proteomes" id="UP000750711">
    <property type="component" value="Unassembled WGS sequence"/>
</dbReference>
<dbReference type="AlphaFoldDB" id="A0A9P8LAT4"/>
<sequence length="803" mass="85683">MFFALAVLFVGLSYAQSCSPLIPSNPSTFWLENIHHNGAPAPAPLGDSTFPVWRNVKSNPWNAAGDGVKDDTNAIQTAINAGTSNKWRFDKDCPQTNTPALVYIPAGTYRITSSIKLLMNTILIGDPLHMPVFKADANLGTNAIIYAYDSRADAATIQFYKGIRNIKFDTTAVSAGTDANALNWPVSQACSLFNVHFQMPDFSNHIGITMAGVTGDGKVQGGSGTIMGDLHLHHQQSFTGGGTGIRLSNQQYLLKNIDFKGCRTAISVDSIFVGVFQGMHFQNGATGIDIKDSGDRTGSVTLIDSTASSMGTVVNAKNSGHGAGSLVIENLSVSNSGPTVRQSNGGQTLASGSITDTWVMGNAYVPNGPTTGSPQTGSRYPSNRSPSLLDSNGNYFIMQQPQYENYDSTQFINVKDAGAKGDGVTDDTATLQSILTSAAGCKIVYFPQGTYIVTSTLYVPPGSRIVGDVWSTISASGSNFGSLSNPLVMLQVGRPGEVGIAQISDMLFTTADILPGAILLEVNMAGVNPGDVSIWNTHFRIGGSLQTKVNTDCGGDDTGNCKAAFAMLHITRSASPYIENMWGWTADHSIDGGASQNIATGRGALVESVKATWLVGTAFEHNTLYQYHFNNAQNVYVGMQQTETAYWQGGGSIQKAPNPWPVNPAFSDPDFSNCLGSSSDQCQMGWATLIAGGSNIFIYGSALWSFFNDNIHQDWHVCSINNPATDNNCQLNMARILAPPPVNLRWYAVNTLGAVNMVLDDGGVQATRFFNPGSWQAVIAAYLWRAGGLVVEKTGLQEVFDEL</sequence>
<reference evidence="4" key="1">
    <citation type="submission" date="2021-03" db="EMBL/GenBank/DDBJ databases">
        <title>Comparative genomics and phylogenomic investigation of the class Geoglossomycetes provide insights into ecological specialization and systematics.</title>
        <authorList>
            <person name="Melie T."/>
            <person name="Pirro S."/>
            <person name="Miller A.N."/>
            <person name="Quandt A."/>
        </authorList>
    </citation>
    <scope>NUCLEOTIDE SEQUENCE</scope>
    <source>
        <strain evidence="4">CAQ_001_2017</strain>
    </source>
</reference>
<accession>A0A9P8LAT4</accession>
<keyword evidence="2" id="KW-0732">Signal</keyword>
<name>A0A9P8LAT4_9PEZI</name>
<feature type="compositionally biased region" description="Polar residues" evidence="1">
    <location>
        <begin position="368"/>
        <end position="385"/>
    </location>
</feature>
<dbReference type="EMBL" id="JAGHQM010000727">
    <property type="protein sequence ID" value="KAH0558824.1"/>
    <property type="molecule type" value="Genomic_DNA"/>
</dbReference>
<organism evidence="4 5">
    <name type="scientific">Trichoglossum hirsutum</name>
    <dbReference type="NCBI Taxonomy" id="265104"/>
    <lineage>
        <taxon>Eukaryota</taxon>
        <taxon>Fungi</taxon>
        <taxon>Dikarya</taxon>
        <taxon>Ascomycota</taxon>
        <taxon>Pezizomycotina</taxon>
        <taxon>Geoglossomycetes</taxon>
        <taxon>Geoglossales</taxon>
        <taxon>Geoglossaceae</taxon>
        <taxon>Trichoglossum</taxon>
    </lineage>
</organism>
<dbReference type="InterPro" id="IPR024535">
    <property type="entry name" value="RHGA/B-epi-like_pectate_lyase"/>
</dbReference>